<dbReference type="GO" id="GO:0004145">
    <property type="term" value="F:diamine N-acetyltransferase activity"/>
    <property type="evidence" value="ECO:0007669"/>
    <property type="project" value="TreeGrafter"/>
</dbReference>
<dbReference type="Pfam" id="PF13302">
    <property type="entry name" value="Acetyltransf_3"/>
    <property type="match status" value="1"/>
</dbReference>
<accession>A0A1I0YF53</accession>
<dbReference type="STRING" id="237679.SAMN04488072_10788"/>
<dbReference type="OrthoDB" id="9795206at2"/>
<dbReference type="PANTHER" id="PTHR43415:SF6">
    <property type="entry name" value="SPERMIDINE N(1)-ACETYLTRANSFERASE"/>
    <property type="match status" value="1"/>
</dbReference>
<protein>
    <submittedName>
        <fullName evidence="2">Diamine N-acetyltransferase</fullName>
    </submittedName>
</protein>
<dbReference type="Proteomes" id="UP000198642">
    <property type="component" value="Unassembled WGS sequence"/>
</dbReference>
<dbReference type="RefSeq" id="WP_090237324.1">
    <property type="nucleotide sequence ID" value="NZ_FOJW01000007.1"/>
</dbReference>
<reference evidence="2 3" key="1">
    <citation type="submission" date="2016-10" db="EMBL/GenBank/DDBJ databases">
        <authorList>
            <person name="de Groot N.N."/>
        </authorList>
    </citation>
    <scope>NUCLEOTIDE SEQUENCE [LARGE SCALE GENOMIC DNA]</scope>
    <source>
        <strain evidence="2 3">CGMCC 1.3702</strain>
    </source>
</reference>
<dbReference type="EMBL" id="FOJW01000007">
    <property type="protein sequence ID" value="SFB11396.1"/>
    <property type="molecule type" value="Genomic_DNA"/>
</dbReference>
<dbReference type="InterPro" id="IPR016181">
    <property type="entry name" value="Acyl_CoA_acyltransferase"/>
</dbReference>
<keyword evidence="3" id="KW-1185">Reference proteome</keyword>
<dbReference type="InterPro" id="IPR000182">
    <property type="entry name" value="GNAT_dom"/>
</dbReference>
<dbReference type="Gene3D" id="3.40.630.30">
    <property type="match status" value="1"/>
</dbReference>
<proteinExistence type="predicted"/>
<feature type="domain" description="N-acetyltransferase" evidence="1">
    <location>
        <begin position="5"/>
        <end position="165"/>
    </location>
</feature>
<name>A0A1I0YF53_9BACI</name>
<gene>
    <name evidence="2" type="ORF">SAMN04488072_10788</name>
</gene>
<evidence type="ECO:0000313" key="3">
    <source>
        <dbReference type="Proteomes" id="UP000198642"/>
    </source>
</evidence>
<dbReference type="PANTHER" id="PTHR43415">
    <property type="entry name" value="SPERMIDINE N(1)-ACETYLTRANSFERASE"/>
    <property type="match status" value="1"/>
</dbReference>
<keyword evidence="2" id="KW-0808">Transferase</keyword>
<organism evidence="2 3">
    <name type="scientific">Lentibacillus halodurans</name>
    <dbReference type="NCBI Taxonomy" id="237679"/>
    <lineage>
        <taxon>Bacteria</taxon>
        <taxon>Bacillati</taxon>
        <taxon>Bacillota</taxon>
        <taxon>Bacilli</taxon>
        <taxon>Bacillales</taxon>
        <taxon>Bacillaceae</taxon>
        <taxon>Lentibacillus</taxon>
    </lineage>
</organism>
<dbReference type="PROSITE" id="PS51186">
    <property type="entry name" value="GNAT"/>
    <property type="match status" value="1"/>
</dbReference>
<dbReference type="CDD" id="cd04301">
    <property type="entry name" value="NAT_SF"/>
    <property type="match status" value="1"/>
</dbReference>
<dbReference type="AlphaFoldDB" id="A0A1I0YF53"/>
<dbReference type="SUPFAM" id="SSF55729">
    <property type="entry name" value="Acyl-CoA N-acyltransferases (Nat)"/>
    <property type="match status" value="1"/>
</dbReference>
<evidence type="ECO:0000313" key="2">
    <source>
        <dbReference type="EMBL" id="SFB11396.1"/>
    </source>
</evidence>
<evidence type="ECO:0000259" key="1">
    <source>
        <dbReference type="PROSITE" id="PS51186"/>
    </source>
</evidence>
<sequence length="176" mass="20952">MTLNLRLRTLEKDDLSFLHHLFNNPDVMNYWFSEAYMSMEKLKENYDKNHDNPRNREFILTNGNESLGFIGLFEIEQRHRNAEFAIIIDPNHQGNGYASKATKLAVNYAFSVLNLHKLYLVVDKVNEKASHIYEKVGFKAEGEMIEHFFINGEYHDGVMMSLFQRDYWDYWKMLKQ</sequence>